<dbReference type="AlphaFoldDB" id="A0AAV4ET68"/>
<evidence type="ECO:0000313" key="3">
    <source>
        <dbReference type="Proteomes" id="UP000762676"/>
    </source>
</evidence>
<comment type="caution">
    <text evidence="2">The sequence shown here is derived from an EMBL/GenBank/DDBJ whole genome shotgun (WGS) entry which is preliminary data.</text>
</comment>
<sequence>MRLSMIVSPATIVLTLTLFVLSLSTAFSASLSSTGVERTQNNEGDFSERFELPSLGHDNKVNLLQDVLFALEKVLDFFVSDFSAINVDGLFGIRLAEGKEIVV</sequence>
<evidence type="ECO:0000313" key="2">
    <source>
        <dbReference type="EMBL" id="GFR64067.1"/>
    </source>
</evidence>
<feature type="chain" id="PRO_5043887270" description="Transmembrane protein" evidence="1">
    <location>
        <begin position="29"/>
        <end position="103"/>
    </location>
</feature>
<dbReference type="Proteomes" id="UP000762676">
    <property type="component" value="Unassembled WGS sequence"/>
</dbReference>
<reference evidence="2 3" key="1">
    <citation type="journal article" date="2021" name="Elife">
        <title>Chloroplast acquisition without the gene transfer in kleptoplastic sea slugs, Plakobranchus ocellatus.</title>
        <authorList>
            <person name="Maeda T."/>
            <person name="Takahashi S."/>
            <person name="Yoshida T."/>
            <person name="Shimamura S."/>
            <person name="Takaki Y."/>
            <person name="Nagai Y."/>
            <person name="Toyoda A."/>
            <person name="Suzuki Y."/>
            <person name="Arimoto A."/>
            <person name="Ishii H."/>
            <person name="Satoh N."/>
            <person name="Nishiyama T."/>
            <person name="Hasebe M."/>
            <person name="Maruyama T."/>
            <person name="Minagawa J."/>
            <person name="Obokata J."/>
            <person name="Shigenobu S."/>
        </authorList>
    </citation>
    <scope>NUCLEOTIDE SEQUENCE [LARGE SCALE GENOMIC DNA]</scope>
</reference>
<evidence type="ECO:0008006" key="4">
    <source>
        <dbReference type="Google" id="ProtNLM"/>
    </source>
</evidence>
<gene>
    <name evidence="2" type="ORF">ElyMa_003622100</name>
</gene>
<protein>
    <recommendedName>
        <fullName evidence="4">Transmembrane protein</fullName>
    </recommendedName>
</protein>
<dbReference type="EMBL" id="BMAT01007427">
    <property type="protein sequence ID" value="GFR64067.1"/>
    <property type="molecule type" value="Genomic_DNA"/>
</dbReference>
<organism evidence="2 3">
    <name type="scientific">Elysia marginata</name>
    <dbReference type="NCBI Taxonomy" id="1093978"/>
    <lineage>
        <taxon>Eukaryota</taxon>
        <taxon>Metazoa</taxon>
        <taxon>Spiralia</taxon>
        <taxon>Lophotrochozoa</taxon>
        <taxon>Mollusca</taxon>
        <taxon>Gastropoda</taxon>
        <taxon>Heterobranchia</taxon>
        <taxon>Euthyneura</taxon>
        <taxon>Panpulmonata</taxon>
        <taxon>Sacoglossa</taxon>
        <taxon>Placobranchoidea</taxon>
        <taxon>Plakobranchidae</taxon>
        <taxon>Elysia</taxon>
    </lineage>
</organism>
<name>A0AAV4ET68_9GAST</name>
<keyword evidence="3" id="KW-1185">Reference proteome</keyword>
<accession>A0AAV4ET68</accession>
<evidence type="ECO:0000256" key="1">
    <source>
        <dbReference type="SAM" id="SignalP"/>
    </source>
</evidence>
<keyword evidence="1" id="KW-0732">Signal</keyword>
<feature type="signal peptide" evidence="1">
    <location>
        <begin position="1"/>
        <end position="28"/>
    </location>
</feature>
<proteinExistence type="predicted"/>